<accession>A0A8J3JV76</accession>
<dbReference type="RefSeq" id="WP_191842046.1">
    <property type="nucleotide sequence ID" value="NZ_BAAALB010000017.1"/>
</dbReference>
<dbReference type="Proteomes" id="UP000619293">
    <property type="component" value="Unassembled WGS sequence"/>
</dbReference>
<dbReference type="EMBL" id="BONG01000035">
    <property type="protein sequence ID" value="GIF91667.1"/>
    <property type="molecule type" value="Genomic_DNA"/>
</dbReference>
<evidence type="ECO:0000256" key="1">
    <source>
        <dbReference type="ARBA" id="ARBA00006817"/>
    </source>
</evidence>
<protein>
    <submittedName>
        <fullName evidence="3">ATPase</fullName>
    </submittedName>
</protein>
<name>A0A8J3JV76_9ACTN</name>
<evidence type="ECO:0000259" key="2">
    <source>
        <dbReference type="Pfam" id="PF08327"/>
    </source>
</evidence>
<feature type="domain" description="Activator of Hsp90 ATPase homologue 1/2-like C-terminal" evidence="2">
    <location>
        <begin position="24"/>
        <end position="155"/>
    </location>
</feature>
<evidence type="ECO:0000313" key="3">
    <source>
        <dbReference type="EMBL" id="GIF91667.1"/>
    </source>
</evidence>
<dbReference type="InterPro" id="IPR013538">
    <property type="entry name" value="ASHA1/2-like_C"/>
</dbReference>
<keyword evidence="4" id="KW-1185">Reference proteome</keyword>
<gene>
    <name evidence="3" type="ORF">Cch02nite_51110</name>
</gene>
<dbReference type="SUPFAM" id="SSF55961">
    <property type="entry name" value="Bet v1-like"/>
    <property type="match status" value="1"/>
</dbReference>
<comment type="caution">
    <text evidence="3">The sequence shown here is derived from an EMBL/GenBank/DDBJ whole genome shotgun (WGS) entry which is preliminary data.</text>
</comment>
<dbReference type="Pfam" id="PF08327">
    <property type="entry name" value="AHSA1"/>
    <property type="match status" value="1"/>
</dbReference>
<dbReference type="AlphaFoldDB" id="A0A8J3JV76"/>
<proteinExistence type="inferred from homology"/>
<dbReference type="Gene3D" id="3.30.530.20">
    <property type="match status" value="1"/>
</dbReference>
<comment type="similarity">
    <text evidence="1">Belongs to the AHA1 family.</text>
</comment>
<organism evidence="3 4">
    <name type="scientific">Catellatospora chokoriensis</name>
    <dbReference type="NCBI Taxonomy" id="310353"/>
    <lineage>
        <taxon>Bacteria</taxon>
        <taxon>Bacillati</taxon>
        <taxon>Actinomycetota</taxon>
        <taxon>Actinomycetes</taxon>
        <taxon>Micromonosporales</taxon>
        <taxon>Micromonosporaceae</taxon>
        <taxon>Catellatospora</taxon>
    </lineage>
</organism>
<dbReference type="CDD" id="cd07826">
    <property type="entry name" value="SRPBCC_CalC_Aha1-like_9"/>
    <property type="match status" value="1"/>
</dbReference>
<dbReference type="InterPro" id="IPR023393">
    <property type="entry name" value="START-like_dom_sf"/>
</dbReference>
<sequence>MGETKTLDVKLQGDLEIVMTRSFDAPLALVWEVHTKAEHLKKWWARGHEADVTAFDFRPGGKWRIVEHGDNGEEWAFRGEVREIVPMELIVQTFEWEGLPGHISVERLVFEHKDGKTTLTGTSTFASKEDRDGMVASGMEGGANESYQALDAYLKTLA</sequence>
<evidence type="ECO:0000313" key="4">
    <source>
        <dbReference type="Proteomes" id="UP000619293"/>
    </source>
</evidence>
<reference evidence="3 4" key="1">
    <citation type="submission" date="2021-01" db="EMBL/GenBank/DDBJ databases">
        <title>Whole genome shotgun sequence of Catellatospora chokoriensis NBRC 107358.</title>
        <authorList>
            <person name="Komaki H."/>
            <person name="Tamura T."/>
        </authorList>
    </citation>
    <scope>NUCLEOTIDE SEQUENCE [LARGE SCALE GENOMIC DNA]</scope>
    <source>
        <strain evidence="3 4">NBRC 107358</strain>
    </source>
</reference>